<dbReference type="Gene3D" id="3.30.70.1620">
    <property type="match status" value="1"/>
</dbReference>
<dbReference type="AlphaFoldDB" id="A0AAD5YGX3"/>
<dbReference type="InterPro" id="IPR003395">
    <property type="entry name" value="RecF/RecN/SMC_N"/>
</dbReference>
<dbReference type="PIRSF" id="PIRSF005719">
    <property type="entry name" value="SMC"/>
    <property type="match status" value="1"/>
</dbReference>
<dbReference type="FunFam" id="3.40.50.300:FF:000370">
    <property type="entry name" value="Structural maintenance of chromosomes 3"/>
    <property type="match status" value="1"/>
</dbReference>
<accession>A0AAD5YGX3</accession>
<evidence type="ECO:0000256" key="4">
    <source>
        <dbReference type="ARBA" id="ARBA00022776"/>
    </source>
</evidence>
<keyword evidence="7" id="KW-0131">Cell cycle</keyword>
<dbReference type="InterPro" id="IPR036277">
    <property type="entry name" value="SMC_hinge_sf"/>
</dbReference>
<evidence type="ECO:0000256" key="1">
    <source>
        <dbReference type="ARBA" id="ARBA00004123"/>
    </source>
</evidence>
<evidence type="ECO:0000256" key="8">
    <source>
        <dbReference type="PIRNR" id="PIRNR005719"/>
    </source>
</evidence>
<feature type="coiled-coil region" evidence="9">
    <location>
        <begin position="414"/>
        <end position="504"/>
    </location>
</feature>
<dbReference type="InterPro" id="IPR024704">
    <property type="entry name" value="SMC"/>
</dbReference>
<dbReference type="Pfam" id="PF02463">
    <property type="entry name" value="SMC_N"/>
    <property type="match status" value="1"/>
</dbReference>
<dbReference type="InterPro" id="IPR041741">
    <property type="entry name" value="SMC3_ABC_euk"/>
</dbReference>
<evidence type="ECO:0000256" key="3">
    <source>
        <dbReference type="ARBA" id="ARBA00022618"/>
    </source>
</evidence>
<comment type="caution">
    <text evidence="12">The sequence shown here is derived from an EMBL/GenBank/DDBJ whole genome shotgun (WGS) entry which is preliminary data.</text>
</comment>
<feature type="domain" description="SMC hinge" evidence="11">
    <location>
        <begin position="522"/>
        <end position="635"/>
    </location>
</feature>
<dbReference type="InterPro" id="IPR010935">
    <property type="entry name" value="SMC_hinge"/>
</dbReference>
<dbReference type="Gene3D" id="1.10.287.1490">
    <property type="match status" value="1"/>
</dbReference>
<keyword evidence="6 8" id="KW-0539">Nucleus</keyword>
<keyword evidence="4" id="KW-0498">Mitosis</keyword>
<dbReference type="FunFam" id="3.40.50.300:FF:000424">
    <property type="entry name" value="Structural maintenance of chromosomes 3"/>
    <property type="match status" value="1"/>
</dbReference>
<dbReference type="SUPFAM" id="SSF75553">
    <property type="entry name" value="Smc hinge domain"/>
    <property type="match status" value="1"/>
</dbReference>
<dbReference type="Proteomes" id="UP001212997">
    <property type="component" value="Unassembled WGS sequence"/>
</dbReference>
<dbReference type="GO" id="GO:0007059">
    <property type="term" value="P:chromosome segregation"/>
    <property type="evidence" value="ECO:0007669"/>
    <property type="project" value="UniProtKB-ARBA"/>
</dbReference>
<dbReference type="GO" id="GO:0016887">
    <property type="term" value="F:ATP hydrolysis activity"/>
    <property type="evidence" value="ECO:0007669"/>
    <property type="project" value="InterPro"/>
</dbReference>
<dbReference type="Gene3D" id="3.40.50.300">
    <property type="entry name" value="P-loop containing nucleotide triphosphate hydrolases"/>
    <property type="match status" value="2"/>
</dbReference>
<organism evidence="12 13">
    <name type="scientific">Meripilus lineatus</name>
    <dbReference type="NCBI Taxonomy" id="2056292"/>
    <lineage>
        <taxon>Eukaryota</taxon>
        <taxon>Fungi</taxon>
        <taxon>Dikarya</taxon>
        <taxon>Basidiomycota</taxon>
        <taxon>Agaricomycotina</taxon>
        <taxon>Agaricomycetes</taxon>
        <taxon>Polyporales</taxon>
        <taxon>Meripilaceae</taxon>
        <taxon>Meripilus</taxon>
    </lineage>
</organism>
<dbReference type="GO" id="GO:0005694">
    <property type="term" value="C:chromosome"/>
    <property type="evidence" value="ECO:0007669"/>
    <property type="project" value="InterPro"/>
</dbReference>
<evidence type="ECO:0000256" key="10">
    <source>
        <dbReference type="SAM" id="MobiDB-lite"/>
    </source>
</evidence>
<evidence type="ECO:0000259" key="11">
    <source>
        <dbReference type="SMART" id="SM00968"/>
    </source>
</evidence>
<evidence type="ECO:0000256" key="7">
    <source>
        <dbReference type="ARBA" id="ARBA00023306"/>
    </source>
</evidence>
<sequence length="1203" mass="137714">MYIKTLTIQGFKSYRDQTQIEPFSPRHNVVVGRNGSGKSNFFAAIRFVLSDAYTSMSREERQALLHEGVSVTTTLSAYVEIVFDNSDNRFPTGKDEVILRRTIGLKKDEYSLDKKSASKADVMNLLESAGFSKSNPYYIVPQGRITALTNAKDTERLALLKEVAGTKVYEQRRAESLRIMQETDAKRDKIGELLDYIDTRLTELEEEKEELKEFQEKDKERRCLEYAVYQRELEEVGEALEEIEEERRGEVHNANLRREQYNDRQKQVQNLEQSISSARASLTTLKLTRQGAQAELADLIRSRTELQCIVADLQAASERDGGRREELEHELAMVQNQIIEKEAALERLKPEWDSHRANEGEEKRALGEVQTQLDALFAKRGRLNRFRSRADRDGYLREEIASLQAYRTSQSTALQQARTELETIKALAAEVDGKIEGAEERTEGVRSRIKELGEQIAQLKDDHAEKSERRKELWREETKLKSLVDTENEERKTAERHLEGMMDKDTRMGLRTISQLMQDGRDGLYGPLYQLFEIVDDKFNIADLIVRFSSVFQVVVDTEQRAADLIKLLSDRRGGRLTFIPLNKIRSRSTPSLNAQDAIPILDKLRFDPRYTIAMSQVFGGTFVCRDLTIAAAYVKSHGINTVTLDGDRVDRRGAVTGGYHDIRRSRIEAINNLSTWKTKHAADQQRLQEVTSTIAQLDQEITRVSGRIQVVTNEQTKAKNSRAHMSDEVASLMREKERMSSRTEKLESDIYELDAEISGLDSKLQGYRTELASPLAQGLSAEEEALMEELGREVERRQKHLLELAKEKNELGGRKNVLEIELNESLRRRREEIRGKIEVLGAAEAGDASSADDLDARTRELRALNSSIETLTKKSHDMEKEVEKLTNQLQEERTTLEKVQNQQAEDSRGVSKQQKNTERYLAKKQMLMNRKEECNRNIRDLGVLPEEAFEKYTNEKLDRLVKKLHTVNEGLKKFAHVNKKAFEQYNNFTKQRDQLLQRREDLDKSAQSIQELVEVLDQRKDEAIERTFKQVASNFEEVFEKLVPAGRGRLIIQRRVDQDEEEADDVEETQQSTIDNYTGVSIKVSFNSKVDEGLRIQQLSGGQKSLVALATVFAIQKCDPAPFYLFDEIDANLDAQYRTAVAAMIHDLSSTAQFITTTFRPEMLVTADHFYGVVFNNQKVSSIRSIKQGEAMQFVEQEAQAQ</sequence>
<comment type="similarity">
    <text evidence="2">Belongs to the SMC family. SMC3 subfamily.</text>
</comment>
<comment type="subcellular location">
    <subcellularLocation>
        <location evidence="1 8">Nucleus</location>
    </subcellularLocation>
</comment>
<dbReference type="Gene3D" id="1.20.1060.20">
    <property type="match status" value="1"/>
</dbReference>
<feature type="coiled-coil region" evidence="9">
    <location>
        <begin position="979"/>
        <end position="1027"/>
    </location>
</feature>
<evidence type="ECO:0000256" key="6">
    <source>
        <dbReference type="ARBA" id="ARBA00023242"/>
    </source>
</evidence>
<dbReference type="Pfam" id="PF06470">
    <property type="entry name" value="SMC_hinge"/>
    <property type="match status" value="1"/>
</dbReference>
<evidence type="ECO:0000256" key="9">
    <source>
        <dbReference type="SAM" id="Coils"/>
    </source>
</evidence>
<evidence type="ECO:0000313" key="13">
    <source>
        <dbReference type="Proteomes" id="UP001212997"/>
    </source>
</evidence>
<dbReference type="GO" id="GO:0005634">
    <property type="term" value="C:nucleus"/>
    <property type="evidence" value="ECO:0007669"/>
    <property type="project" value="UniProtKB-SubCell"/>
</dbReference>
<proteinExistence type="inferred from homology"/>
<keyword evidence="5 9" id="KW-0175">Coiled coil</keyword>
<evidence type="ECO:0000313" key="12">
    <source>
        <dbReference type="EMBL" id="KAJ3484705.1"/>
    </source>
</evidence>
<keyword evidence="3" id="KW-0132">Cell division</keyword>
<dbReference type="GO" id="GO:0005524">
    <property type="term" value="F:ATP binding"/>
    <property type="evidence" value="ECO:0007669"/>
    <property type="project" value="InterPro"/>
</dbReference>
<name>A0AAD5YGX3_9APHY</name>
<feature type="compositionally biased region" description="Basic and acidic residues" evidence="10">
    <location>
        <begin position="906"/>
        <end position="918"/>
    </location>
</feature>
<feature type="region of interest" description="Disordered" evidence="10">
    <location>
        <begin position="896"/>
        <end position="918"/>
    </location>
</feature>
<dbReference type="SMART" id="SM00968">
    <property type="entry name" value="SMC_hinge"/>
    <property type="match status" value="1"/>
</dbReference>
<dbReference type="EMBL" id="JANAWD010000179">
    <property type="protein sequence ID" value="KAJ3484705.1"/>
    <property type="molecule type" value="Genomic_DNA"/>
</dbReference>
<dbReference type="SUPFAM" id="SSF52540">
    <property type="entry name" value="P-loop containing nucleoside triphosphate hydrolases"/>
    <property type="match status" value="1"/>
</dbReference>
<evidence type="ECO:0000256" key="2">
    <source>
        <dbReference type="ARBA" id="ARBA00005917"/>
    </source>
</evidence>
<reference evidence="12" key="1">
    <citation type="submission" date="2022-07" db="EMBL/GenBank/DDBJ databases">
        <title>Genome Sequence of Physisporinus lineatus.</title>
        <authorList>
            <person name="Buettner E."/>
        </authorList>
    </citation>
    <scope>NUCLEOTIDE SEQUENCE</scope>
    <source>
        <strain evidence="12">VT162</strain>
    </source>
</reference>
<protein>
    <recommendedName>
        <fullName evidence="8">Structural maintenance of chromosomes protein</fullName>
    </recommendedName>
</protein>
<dbReference type="PANTHER" id="PTHR43977">
    <property type="entry name" value="STRUCTURAL MAINTENANCE OF CHROMOSOMES PROTEIN 3"/>
    <property type="match status" value="1"/>
</dbReference>
<feature type="coiled-coil region" evidence="9">
    <location>
        <begin position="194"/>
        <end position="281"/>
    </location>
</feature>
<dbReference type="InterPro" id="IPR027417">
    <property type="entry name" value="P-loop_NTPase"/>
</dbReference>
<evidence type="ECO:0000256" key="5">
    <source>
        <dbReference type="ARBA" id="ARBA00023054"/>
    </source>
</evidence>
<keyword evidence="13" id="KW-1185">Reference proteome</keyword>
<dbReference type="CDD" id="cd03272">
    <property type="entry name" value="ABC_SMC3_euk"/>
    <property type="match status" value="1"/>
</dbReference>
<gene>
    <name evidence="12" type="ORF">NLI96_g5460</name>
</gene>
<dbReference type="GO" id="GO:0051301">
    <property type="term" value="P:cell division"/>
    <property type="evidence" value="ECO:0007669"/>
    <property type="project" value="UniProtKB-KW"/>
</dbReference>
<dbReference type="GO" id="GO:0051276">
    <property type="term" value="P:chromosome organization"/>
    <property type="evidence" value="ECO:0007669"/>
    <property type="project" value="InterPro"/>
</dbReference>